<proteinExistence type="predicted"/>
<sequence>MRPAVLTAVLLSVLFINAVTSLNLGNLPLREERALFDAPPDVAVPVAPAPLNMRASRAADPNQRNIHKVGDDSQLLCKGTVCNG</sequence>
<feature type="signal peptide" evidence="1">
    <location>
        <begin position="1"/>
        <end position="21"/>
    </location>
</feature>
<dbReference type="Bgee" id="ENSGACG00000018554">
    <property type="expression patterns" value="Expressed in zone of skin and 1 other cell type or tissue"/>
</dbReference>
<evidence type="ECO:0008006" key="3">
    <source>
        <dbReference type="Google" id="ProtNLM"/>
    </source>
</evidence>
<keyword evidence="1" id="KW-0732">Signal</keyword>
<reference evidence="2" key="2">
    <citation type="submission" date="2024-04" db="UniProtKB">
        <authorList>
            <consortium name="Ensembl"/>
        </authorList>
    </citation>
    <scope>IDENTIFICATION</scope>
</reference>
<reference evidence="2" key="1">
    <citation type="submission" date="2006-01" db="EMBL/GenBank/DDBJ databases">
        <authorList>
            <person name="Lindblad-Toh K."/>
            <person name="Mauceli E."/>
            <person name="Grabherr M."/>
            <person name="Chang J.L."/>
            <person name="Lander E.S."/>
        </authorList>
    </citation>
    <scope>NUCLEOTIDE SEQUENCE [LARGE SCALE GENOMIC DNA]</scope>
</reference>
<accession>G3Q3S0</accession>
<dbReference type="AlphaFoldDB" id="G3Q3S0"/>
<name>G3Q3S0_GASAC</name>
<dbReference type="Ensembl" id="ENSGACT00000024571.1">
    <property type="protein sequence ID" value="ENSGACP00000024522.1"/>
    <property type="gene ID" value="ENSGACG00000018554.1"/>
</dbReference>
<protein>
    <recommendedName>
        <fullName evidence="3">Secreted protein</fullName>
    </recommendedName>
</protein>
<organism evidence="2">
    <name type="scientific">Gasterosteus aculeatus</name>
    <name type="common">Three-spined stickleback</name>
    <dbReference type="NCBI Taxonomy" id="69293"/>
    <lineage>
        <taxon>Eukaryota</taxon>
        <taxon>Metazoa</taxon>
        <taxon>Chordata</taxon>
        <taxon>Craniata</taxon>
        <taxon>Vertebrata</taxon>
        <taxon>Euteleostomi</taxon>
        <taxon>Actinopterygii</taxon>
        <taxon>Neopterygii</taxon>
        <taxon>Teleostei</taxon>
        <taxon>Neoteleostei</taxon>
        <taxon>Acanthomorphata</taxon>
        <taxon>Eupercaria</taxon>
        <taxon>Perciformes</taxon>
        <taxon>Cottioidei</taxon>
        <taxon>Gasterosteales</taxon>
        <taxon>Gasterosteidae</taxon>
        <taxon>Gasterosteus</taxon>
    </lineage>
</organism>
<feature type="chain" id="PRO_5003450418" description="Secreted protein" evidence="1">
    <location>
        <begin position="22"/>
        <end position="84"/>
    </location>
</feature>
<dbReference type="InParanoid" id="G3Q3S0"/>
<evidence type="ECO:0000256" key="1">
    <source>
        <dbReference type="SAM" id="SignalP"/>
    </source>
</evidence>
<evidence type="ECO:0000313" key="2">
    <source>
        <dbReference type="Ensembl" id="ENSGACP00000024522.1"/>
    </source>
</evidence>